<dbReference type="EMBL" id="UYWY01001049">
    <property type="protein sequence ID" value="VDM26129.1"/>
    <property type="molecule type" value="Genomic_DNA"/>
</dbReference>
<protein>
    <submittedName>
        <fullName evidence="2 4">Uncharacterized protein</fullName>
    </submittedName>
</protein>
<evidence type="ECO:0000313" key="4">
    <source>
        <dbReference type="WBParaSite" id="TCNE_0000141701-mRNA-1"/>
    </source>
</evidence>
<sequence length="55" mass="6261">MADDDEYEGDMDGDEFGEEEQMDDLELEAAEDDAERVQLVEVLHAICLILWSLQA</sequence>
<accession>A0A183TYU8</accession>
<feature type="region of interest" description="Disordered" evidence="1">
    <location>
        <begin position="1"/>
        <end position="25"/>
    </location>
</feature>
<name>A0A183TYU8_TOXCA</name>
<dbReference type="AlphaFoldDB" id="A0A183TYU8"/>
<evidence type="ECO:0000313" key="2">
    <source>
        <dbReference type="EMBL" id="VDM26129.1"/>
    </source>
</evidence>
<reference evidence="4" key="1">
    <citation type="submission" date="2016-06" db="UniProtKB">
        <authorList>
            <consortium name="WormBaseParasite"/>
        </authorList>
    </citation>
    <scope>IDENTIFICATION</scope>
</reference>
<evidence type="ECO:0000313" key="3">
    <source>
        <dbReference type="Proteomes" id="UP000050794"/>
    </source>
</evidence>
<proteinExistence type="predicted"/>
<gene>
    <name evidence="2" type="ORF">TCNE_LOCUS1418</name>
</gene>
<dbReference type="Proteomes" id="UP000050794">
    <property type="component" value="Unassembled WGS sequence"/>
</dbReference>
<evidence type="ECO:0000256" key="1">
    <source>
        <dbReference type="SAM" id="MobiDB-lite"/>
    </source>
</evidence>
<reference evidence="2 3" key="2">
    <citation type="submission" date="2018-11" db="EMBL/GenBank/DDBJ databases">
        <authorList>
            <consortium name="Pathogen Informatics"/>
        </authorList>
    </citation>
    <scope>NUCLEOTIDE SEQUENCE [LARGE SCALE GENOMIC DNA]</scope>
</reference>
<dbReference type="WBParaSite" id="TCNE_0000141701-mRNA-1">
    <property type="protein sequence ID" value="TCNE_0000141701-mRNA-1"/>
    <property type="gene ID" value="TCNE_0000141701"/>
</dbReference>
<organism evidence="3 4">
    <name type="scientific">Toxocara canis</name>
    <name type="common">Canine roundworm</name>
    <dbReference type="NCBI Taxonomy" id="6265"/>
    <lineage>
        <taxon>Eukaryota</taxon>
        <taxon>Metazoa</taxon>
        <taxon>Ecdysozoa</taxon>
        <taxon>Nematoda</taxon>
        <taxon>Chromadorea</taxon>
        <taxon>Rhabditida</taxon>
        <taxon>Spirurina</taxon>
        <taxon>Ascaridomorpha</taxon>
        <taxon>Ascaridoidea</taxon>
        <taxon>Toxocaridae</taxon>
        <taxon>Toxocara</taxon>
    </lineage>
</organism>
<keyword evidence="3" id="KW-1185">Reference proteome</keyword>